<evidence type="ECO:0000256" key="2">
    <source>
        <dbReference type="ARBA" id="ARBA00022618"/>
    </source>
</evidence>
<accession>A0A1B7MMS7</accession>
<dbReference type="GO" id="GO:0031145">
    <property type="term" value="P:anaphase-promoting complex-dependent catabolic process"/>
    <property type="evidence" value="ECO:0007669"/>
    <property type="project" value="InterPro"/>
</dbReference>
<keyword evidence="3" id="KW-0498">Mitosis</keyword>
<dbReference type="GO" id="GO:0005680">
    <property type="term" value="C:anaphase-promoting complex"/>
    <property type="evidence" value="ECO:0007669"/>
    <property type="project" value="InterPro"/>
</dbReference>
<dbReference type="Gene3D" id="2.60.120.260">
    <property type="entry name" value="Galactose-binding domain-like"/>
    <property type="match status" value="1"/>
</dbReference>
<evidence type="ECO:0000256" key="5">
    <source>
        <dbReference type="ARBA" id="ARBA00023306"/>
    </source>
</evidence>
<feature type="domain" description="DOC" evidence="6">
    <location>
        <begin position="1"/>
        <end position="134"/>
    </location>
</feature>
<name>A0A1B7MMS7_9AGAM</name>
<dbReference type="OrthoDB" id="24948at2759"/>
<dbReference type="PANTHER" id="PTHR12936:SF0">
    <property type="entry name" value="ANAPHASE-PROMOTING COMPLEX SUBUNIT 10"/>
    <property type="match status" value="1"/>
</dbReference>
<organism evidence="7 8">
    <name type="scientific">Rhizopogon vinicolor AM-OR11-026</name>
    <dbReference type="NCBI Taxonomy" id="1314800"/>
    <lineage>
        <taxon>Eukaryota</taxon>
        <taxon>Fungi</taxon>
        <taxon>Dikarya</taxon>
        <taxon>Basidiomycota</taxon>
        <taxon>Agaricomycotina</taxon>
        <taxon>Agaricomycetes</taxon>
        <taxon>Agaricomycetidae</taxon>
        <taxon>Boletales</taxon>
        <taxon>Suillineae</taxon>
        <taxon>Rhizopogonaceae</taxon>
        <taxon>Rhizopogon</taxon>
    </lineage>
</organism>
<dbReference type="FunCoup" id="A0A1B7MMS7">
    <property type="interactions" value="389"/>
</dbReference>
<dbReference type="STRING" id="1314800.A0A1B7MMS7"/>
<evidence type="ECO:0000313" key="8">
    <source>
        <dbReference type="Proteomes" id="UP000092154"/>
    </source>
</evidence>
<evidence type="ECO:0000256" key="3">
    <source>
        <dbReference type="ARBA" id="ARBA00022776"/>
    </source>
</evidence>
<feature type="non-terminal residue" evidence="7">
    <location>
        <position position="1"/>
    </location>
</feature>
<sequence length="134" mass="14973">NPLCWFPSELAQLHFITVEFPRKVAIQKISIYFSWPQNDSYNPSTLTIRAGTGPSDLQDVRVASLEKPDGWITFDVLAKNAACNLCIVNPSSSKPVHAYVLQVIVVQNHMSGKDTHMRGLRVLGPQEYASHHIC</sequence>
<dbReference type="InterPro" id="IPR016901">
    <property type="entry name" value="APC10/Doc1"/>
</dbReference>
<proteinExistence type="inferred from homology"/>
<reference evidence="7 8" key="1">
    <citation type="submission" date="2016-06" db="EMBL/GenBank/DDBJ databases">
        <title>Comparative genomics of the ectomycorrhizal sister species Rhizopogon vinicolor and Rhizopogon vesiculosus (Basidiomycota: Boletales) reveals a divergence of the mating type B locus.</title>
        <authorList>
            <consortium name="DOE Joint Genome Institute"/>
            <person name="Mujic A.B."/>
            <person name="Kuo A."/>
            <person name="Tritt A."/>
            <person name="Lipzen A."/>
            <person name="Chen C."/>
            <person name="Johnson J."/>
            <person name="Sharma A."/>
            <person name="Barry K."/>
            <person name="Grigoriev I.V."/>
            <person name="Spatafora J.W."/>
        </authorList>
    </citation>
    <scope>NUCLEOTIDE SEQUENCE [LARGE SCALE GENOMIC DNA]</scope>
    <source>
        <strain evidence="7 8">AM-OR11-026</strain>
    </source>
</reference>
<dbReference type="SUPFAM" id="SSF49785">
    <property type="entry name" value="Galactose-binding domain-like"/>
    <property type="match status" value="1"/>
</dbReference>
<gene>
    <name evidence="7" type="ORF">K503DRAFT_699672</name>
</gene>
<dbReference type="InterPro" id="IPR004939">
    <property type="entry name" value="APC_su10/DOC_dom"/>
</dbReference>
<dbReference type="GO" id="GO:0051301">
    <property type="term" value="P:cell division"/>
    <property type="evidence" value="ECO:0007669"/>
    <property type="project" value="UniProtKB-KW"/>
</dbReference>
<keyword evidence="8" id="KW-1185">Reference proteome</keyword>
<keyword evidence="2" id="KW-0132">Cell division</keyword>
<protein>
    <submittedName>
        <fullName evidence="7">Galactose-binding like protein</fullName>
    </submittedName>
</protein>
<dbReference type="PANTHER" id="PTHR12936">
    <property type="entry name" value="ANAPHASE-PROMOTING COMPLEX 10"/>
    <property type="match status" value="1"/>
</dbReference>
<keyword evidence="5" id="KW-0131">Cell cycle</keyword>
<evidence type="ECO:0000256" key="4">
    <source>
        <dbReference type="ARBA" id="ARBA00022786"/>
    </source>
</evidence>
<dbReference type="Proteomes" id="UP000092154">
    <property type="component" value="Unassembled WGS sequence"/>
</dbReference>
<dbReference type="AlphaFoldDB" id="A0A1B7MMS7"/>
<evidence type="ECO:0000256" key="1">
    <source>
        <dbReference type="ARBA" id="ARBA00006762"/>
    </source>
</evidence>
<dbReference type="GO" id="GO:0070979">
    <property type="term" value="P:protein K11-linked ubiquitination"/>
    <property type="evidence" value="ECO:0007669"/>
    <property type="project" value="TreeGrafter"/>
</dbReference>
<evidence type="ECO:0000313" key="7">
    <source>
        <dbReference type="EMBL" id="OAX33882.1"/>
    </source>
</evidence>
<dbReference type="InParanoid" id="A0A1B7MMS7"/>
<dbReference type="PIRSF" id="PIRSF028841">
    <property type="entry name" value="APC10_sub"/>
    <property type="match status" value="1"/>
</dbReference>
<dbReference type="SMART" id="SM01337">
    <property type="entry name" value="APC10"/>
    <property type="match status" value="1"/>
</dbReference>
<dbReference type="InterPro" id="IPR008979">
    <property type="entry name" value="Galactose-bd-like_sf"/>
</dbReference>
<dbReference type="PROSITE" id="PS51284">
    <property type="entry name" value="DOC"/>
    <property type="match status" value="1"/>
</dbReference>
<keyword evidence="4" id="KW-0833">Ubl conjugation pathway</keyword>
<dbReference type="Pfam" id="PF03256">
    <property type="entry name" value="ANAPC10"/>
    <property type="match status" value="1"/>
</dbReference>
<evidence type="ECO:0000259" key="6">
    <source>
        <dbReference type="PROSITE" id="PS51284"/>
    </source>
</evidence>
<dbReference type="EMBL" id="KV448691">
    <property type="protein sequence ID" value="OAX33882.1"/>
    <property type="molecule type" value="Genomic_DNA"/>
</dbReference>
<comment type="similarity">
    <text evidence="1">Belongs to the APC10 family.</text>
</comment>